<proteinExistence type="predicted"/>
<feature type="domain" description="BZIP" evidence="3">
    <location>
        <begin position="72"/>
        <end position="102"/>
    </location>
</feature>
<dbReference type="GO" id="GO:0000978">
    <property type="term" value="F:RNA polymerase II cis-regulatory region sequence-specific DNA binding"/>
    <property type="evidence" value="ECO:0007669"/>
    <property type="project" value="TreeGrafter"/>
</dbReference>
<evidence type="ECO:0000256" key="2">
    <source>
        <dbReference type="SAM" id="MobiDB-lite"/>
    </source>
</evidence>
<name>A0A8C7B6W3_NEOVI</name>
<feature type="region of interest" description="Disordered" evidence="2">
    <location>
        <begin position="141"/>
        <end position="186"/>
    </location>
</feature>
<dbReference type="Gene3D" id="1.20.5.170">
    <property type="match status" value="1"/>
</dbReference>
<evidence type="ECO:0000313" key="4">
    <source>
        <dbReference type="Ensembl" id="ENSNVIP00000019526.1"/>
    </source>
</evidence>
<dbReference type="PROSITE" id="PS00036">
    <property type="entry name" value="BZIP_BASIC"/>
    <property type="match status" value="1"/>
</dbReference>
<reference evidence="4" key="2">
    <citation type="submission" date="2025-09" db="UniProtKB">
        <authorList>
            <consortium name="Ensembl"/>
        </authorList>
    </citation>
    <scope>IDENTIFICATION</scope>
</reference>
<dbReference type="GO" id="GO:0005634">
    <property type="term" value="C:nucleus"/>
    <property type="evidence" value="ECO:0007669"/>
    <property type="project" value="TreeGrafter"/>
</dbReference>
<dbReference type="PANTHER" id="PTHR23351:SF10">
    <property type="entry name" value="JUN DIMERIZATION PROTEIN 2"/>
    <property type="match status" value="1"/>
</dbReference>
<dbReference type="InterPro" id="IPR004827">
    <property type="entry name" value="bZIP"/>
</dbReference>
<dbReference type="GO" id="GO:0000981">
    <property type="term" value="F:DNA-binding transcription factor activity, RNA polymerase II-specific"/>
    <property type="evidence" value="ECO:0007669"/>
    <property type="project" value="TreeGrafter"/>
</dbReference>
<dbReference type="InterPro" id="IPR046347">
    <property type="entry name" value="bZIP_sf"/>
</dbReference>
<dbReference type="SUPFAM" id="SSF57959">
    <property type="entry name" value="Leucine zipper domain"/>
    <property type="match status" value="1"/>
</dbReference>
<keyword evidence="5" id="KW-1185">Reference proteome</keyword>
<feature type="region of interest" description="Disordered" evidence="2">
    <location>
        <begin position="1"/>
        <end position="20"/>
    </location>
</feature>
<protein>
    <submittedName>
        <fullName evidence="4">Jun dimerization protein 2</fullName>
    </submittedName>
</protein>
<organism evidence="4 5">
    <name type="scientific">Neovison vison</name>
    <name type="common">American mink</name>
    <name type="synonym">Mustela vison</name>
    <dbReference type="NCBI Taxonomy" id="452646"/>
    <lineage>
        <taxon>Eukaryota</taxon>
        <taxon>Metazoa</taxon>
        <taxon>Chordata</taxon>
        <taxon>Craniata</taxon>
        <taxon>Vertebrata</taxon>
        <taxon>Euteleostomi</taxon>
        <taxon>Mammalia</taxon>
        <taxon>Eutheria</taxon>
        <taxon>Laurasiatheria</taxon>
        <taxon>Carnivora</taxon>
        <taxon>Caniformia</taxon>
        <taxon>Musteloidea</taxon>
        <taxon>Mustelidae</taxon>
        <taxon>Mustelinae</taxon>
        <taxon>Neogale</taxon>
    </lineage>
</organism>
<accession>A0A8C7B6W3</accession>
<dbReference type="Ensembl" id="ENSNVIT00000022771.1">
    <property type="protein sequence ID" value="ENSNVIP00000019526.1"/>
    <property type="gene ID" value="ENSNVIG00000015295.1"/>
</dbReference>
<dbReference type="AlphaFoldDB" id="A0A8C7B6W3"/>
<dbReference type="GeneTree" id="ENSGT00940000155693"/>
<feature type="region of interest" description="Disordered" evidence="2">
    <location>
        <begin position="59"/>
        <end position="91"/>
    </location>
</feature>
<dbReference type="InterPro" id="IPR000837">
    <property type="entry name" value="AP-1"/>
</dbReference>
<reference evidence="4" key="1">
    <citation type="submission" date="2025-08" db="UniProtKB">
        <authorList>
            <consortium name="Ensembl"/>
        </authorList>
    </citation>
    <scope>IDENTIFICATION</scope>
</reference>
<evidence type="ECO:0000313" key="5">
    <source>
        <dbReference type="Proteomes" id="UP000694425"/>
    </source>
</evidence>
<dbReference type="PANTHER" id="PTHR23351">
    <property type="entry name" value="FOS TRANSCRIPTION FACTOR-RELATED"/>
    <property type="match status" value="1"/>
</dbReference>
<dbReference type="PRINTS" id="PR00042">
    <property type="entry name" value="LEUZIPPRFOS"/>
</dbReference>
<keyword evidence="1" id="KW-0539">Nucleus</keyword>
<dbReference type="PROSITE" id="PS50217">
    <property type="entry name" value="BZIP"/>
    <property type="match status" value="1"/>
</dbReference>
<dbReference type="SMART" id="SM00338">
    <property type="entry name" value="BRLZ"/>
    <property type="match status" value="1"/>
</dbReference>
<evidence type="ECO:0000259" key="3">
    <source>
        <dbReference type="PROSITE" id="PS50217"/>
    </source>
</evidence>
<gene>
    <name evidence="4" type="primary">JDP2</name>
</gene>
<evidence type="ECO:0000256" key="1">
    <source>
        <dbReference type="ARBA" id="ARBA00023242"/>
    </source>
</evidence>
<dbReference type="Proteomes" id="UP000694425">
    <property type="component" value="Unplaced"/>
</dbReference>
<sequence length="186" mass="20165">MMPGQIPDPSVTAGSLPGLGPLTGLPSSALTAEELKYADIRNIGAMIAPLHFLEVKLGKRPQPVKSELDEEEERRKRRREKNKVAAARCRNKKKERTEFLQRVSGGGAWGGQGTRVVLQSELVTKACGIEMDLLASVPTAATPRSFPAPQTVRLPQPKTTQGHWPQIPPSHIPGRPEKLGGTMSPL</sequence>